<dbReference type="AlphaFoldDB" id="A0A0R3N0Z3"/>
<evidence type="ECO:0000313" key="3">
    <source>
        <dbReference type="Proteomes" id="UP000051660"/>
    </source>
</evidence>
<feature type="signal peptide" evidence="1">
    <location>
        <begin position="1"/>
        <end position="20"/>
    </location>
</feature>
<proteinExistence type="predicted"/>
<reference evidence="2 3" key="1">
    <citation type="submission" date="2014-03" db="EMBL/GenBank/DDBJ databases">
        <title>Bradyrhizobium valentinum sp. nov., isolated from effective nodules of Lupinus mariae-josephae, a lupine endemic of basic-lime soils in Eastern Spain.</title>
        <authorList>
            <person name="Duran D."/>
            <person name="Rey L."/>
            <person name="Navarro A."/>
            <person name="Busquets A."/>
            <person name="Imperial J."/>
            <person name="Ruiz-Argueso T."/>
        </authorList>
    </citation>
    <scope>NUCLEOTIDE SEQUENCE [LARGE SCALE GENOMIC DNA]</scope>
    <source>
        <strain evidence="2 3">CCBAU 23086</strain>
    </source>
</reference>
<protein>
    <submittedName>
        <fullName evidence="2">Uncharacterized protein</fullName>
    </submittedName>
</protein>
<dbReference type="EMBL" id="LLYB01000067">
    <property type="protein sequence ID" value="KRR23651.1"/>
    <property type="molecule type" value="Genomic_DNA"/>
</dbReference>
<evidence type="ECO:0000256" key="1">
    <source>
        <dbReference type="SAM" id="SignalP"/>
    </source>
</evidence>
<organism evidence="2 3">
    <name type="scientific">Bradyrhizobium lablabi</name>
    <dbReference type="NCBI Taxonomy" id="722472"/>
    <lineage>
        <taxon>Bacteria</taxon>
        <taxon>Pseudomonadati</taxon>
        <taxon>Pseudomonadota</taxon>
        <taxon>Alphaproteobacteria</taxon>
        <taxon>Hyphomicrobiales</taxon>
        <taxon>Nitrobacteraceae</taxon>
        <taxon>Bradyrhizobium</taxon>
    </lineage>
</organism>
<evidence type="ECO:0000313" key="2">
    <source>
        <dbReference type="EMBL" id="KRR23651.1"/>
    </source>
</evidence>
<accession>A0A0R3N0Z3</accession>
<keyword evidence="1" id="KW-0732">Signal</keyword>
<name>A0A0R3N0Z3_9BRAD</name>
<dbReference type="Proteomes" id="UP000051660">
    <property type="component" value="Unassembled WGS sequence"/>
</dbReference>
<comment type="caution">
    <text evidence="2">The sequence shown here is derived from an EMBL/GenBank/DDBJ whole genome shotgun (WGS) entry which is preliminary data.</text>
</comment>
<feature type="chain" id="PRO_5006444744" evidence="1">
    <location>
        <begin position="21"/>
        <end position="80"/>
    </location>
</feature>
<gene>
    <name evidence="2" type="ORF">CQ14_32005</name>
</gene>
<sequence length="80" mass="8506">MIRLIAVAGFAILIATSAHGMSPAPLPQSADDTITQIALGCGPGRTRVAGVCVARTTVRQTRRAVRRCVRWQAGVCALYR</sequence>